<dbReference type="OrthoDB" id="10622548at2759"/>
<gene>
    <name evidence="2" type="ORF">JYZ213_LOCUS39040</name>
    <name evidence="5" type="ORF">OKA104_LOCUS32359</name>
    <name evidence="4" type="ORF">OXD698_LOCUS23581</name>
    <name evidence="3" type="ORF">VCS650_LOCUS39283</name>
</gene>
<feature type="region of interest" description="Disordered" evidence="1">
    <location>
        <begin position="138"/>
        <end position="161"/>
    </location>
</feature>
<dbReference type="Proteomes" id="UP000663845">
    <property type="component" value="Unassembled WGS sequence"/>
</dbReference>
<evidence type="ECO:0000313" key="6">
    <source>
        <dbReference type="Proteomes" id="UP000663845"/>
    </source>
</evidence>
<evidence type="ECO:0000256" key="1">
    <source>
        <dbReference type="SAM" id="MobiDB-lite"/>
    </source>
</evidence>
<evidence type="ECO:0000313" key="3">
    <source>
        <dbReference type="EMBL" id="CAF1447735.1"/>
    </source>
</evidence>
<dbReference type="Proteomes" id="UP000663881">
    <property type="component" value="Unassembled WGS sequence"/>
</dbReference>
<name>A0A815MDV8_9BILA</name>
<dbReference type="EMBL" id="CAJOAY010003871">
    <property type="protein sequence ID" value="CAF4043985.1"/>
    <property type="molecule type" value="Genomic_DNA"/>
</dbReference>
<feature type="compositionally biased region" description="Low complexity" evidence="1">
    <location>
        <begin position="138"/>
        <end position="154"/>
    </location>
</feature>
<evidence type="ECO:0000313" key="2">
    <source>
        <dbReference type="EMBL" id="CAF1421968.1"/>
    </source>
</evidence>
<proteinExistence type="predicted"/>
<dbReference type="EMBL" id="CAJOAZ010002098">
    <property type="protein sequence ID" value="CAF3894193.1"/>
    <property type="molecule type" value="Genomic_DNA"/>
</dbReference>
<organism evidence="2 6">
    <name type="scientific">Adineta steineri</name>
    <dbReference type="NCBI Taxonomy" id="433720"/>
    <lineage>
        <taxon>Eukaryota</taxon>
        <taxon>Metazoa</taxon>
        <taxon>Spiralia</taxon>
        <taxon>Gnathifera</taxon>
        <taxon>Rotifera</taxon>
        <taxon>Eurotatoria</taxon>
        <taxon>Bdelloidea</taxon>
        <taxon>Adinetida</taxon>
        <taxon>Adinetidae</taxon>
        <taxon>Adineta</taxon>
    </lineage>
</organism>
<feature type="region of interest" description="Disordered" evidence="1">
    <location>
        <begin position="1"/>
        <end position="32"/>
    </location>
</feature>
<dbReference type="Proteomes" id="UP000663891">
    <property type="component" value="Unassembled WGS sequence"/>
</dbReference>
<protein>
    <submittedName>
        <fullName evidence="2">Uncharacterized protein</fullName>
    </submittedName>
</protein>
<dbReference type="EMBL" id="CAJNOG010001219">
    <property type="protein sequence ID" value="CAF1421968.1"/>
    <property type="molecule type" value="Genomic_DNA"/>
</dbReference>
<evidence type="ECO:0000313" key="4">
    <source>
        <dbReference type="EMBL" id="CAF3894193.1"/>
    </source>
</evidence>
<feature type="compositionally biased region" description="Polar residues" evidence="1">
    <location>
        <begin position="1"/>
        <end position="11"/>
    </location>
</feature>
<dbReference type="Proteomes" id="UP000663844">
    <property type="component" value="Unassembled WGS sequence"/>
</dbReference>
<dbReference type="EMBL" id="CAJNON010001279">
    <property type="protein sequence ID" value="CAF1447735.1"/>
    <property type="molecule type" value="Genomic_DNA"/>
</dbReference>
<dbReference type="AlphaFoldDB" id="A0A815MDV8"/>
<reference evidence="2" key="1">
    <citation type="submission" date="2021-02" db="EMBL/GenBank/DDBJ databases">
        <authorList>
            <person name="Nowell W R."/>
        </authorList>
    </citation>
    <scope>NUCLEOTIDE SEQUENCE</scope>
</reference>
<accession>A0A815MDV8</accession>
<comment type="caution">
    <text evidence="2">The sequence shown here is derived from an EMBL/GenBank/DDBJ whole genome shotgun (WGS) entry which is preliminary data.</text>
</comment>
<sequence>MSDQPQSNQLLGNKEDPKIDNAHGIAADTNDKSAPILINRPNRRYTIPPEEYCVIEDLNNCNLDEQTDDIMQLDEGIDQISLLSSSASSSSSSYFRELIKQLIANYPTEEQLADMTAENYCNYISELCWQEPSLSLSPPLLPPHHTQTTTTEPPNEQEDME</sequence>
<evidence type="ECO:0000313" key="5">
    <source>
        <dbReference type="EMBL" id="CAF4043985.1"/>
    </source>
</evidence>